<dbReference type="Gene3D" id="3.40.50.880">
    <property type="match status" value="1"/>
</dbReference>
<dbReference type="PANTHER" id="PTHR43130:SF3">
    <property type="entry name" value="HTH-TYPE TRANSCRIPTIONAL REGULATOR RV1931C"/>
    <property type="match status" value="1"/>
</dbReference>
<proteinExistence type="predicted"/>
<dbReference type="InterPro" id="IPR009057">
    <property type="entry name" value="Homeodomain-like_sf"/>
</dbReference>
<dbReference type="EMBL" id="AQPF01000002">
    <property type="protein sequence ID" value="KAF0808138.1"/>
    <property type="molecule type" value="Genomic_DNA"/>
</dbReference>
<dbReference type="Pfam" id="PF12833">
    <property type="entry name" value="HTH_18"/>
    <property type="match status" value="1"/>
</dbReference>
<reference evidence="4 5" key="1">
    <citation type="submission" date="2012-09" db="EMBL/GenBank/DDBJ databases">
        <title>Genome Sequence of alkane-degrading Bacterium Alcanivorax sp. 6-D-6.</title>
        <authorList>
            <person name="Lai Q."/>
            <person name="Shao Z."/>
        </authorList>
    </citation>
    <scope>NUCLEOTIDE SEQUENCE [LARGE SCALE GENOMIC DNA]</scope>
    <source>
        <strain evidence="4 5">6-D-6</strain>
    </source>
</reference>
<dbReference type="SUPFAM" id="SSF52317">
    <property type="entry name" value="Class I glutamine amidotransferase-like"/>
    <property type="match status" value="1"/>
</dbReference>
<evidence type="ECO:0000256" key="1">
    <source>
        <dbReference type="ARBA" id="ARBA00023015"/>
    </source>
</evidence>
<evidence type="ECO:0000259" key="3">
    <source>
        <dbReference type="PROSITE" id="PS01124"/>
    </source>
</evidence>
<accession>A0ABQ6YD44</accession>
<dbReference type="InterPro" id="IPR052158">
    <property type="entry name" value="INH-QAR"/>
</dbReference>
<dbReference type="PANTHER" id="PTHR43130">
    <property type="entry name" value="ARAC-FAMILY TRANSCRIPTIONAL REGULATOR"/>
    <property type="match status" value="1"/>
</dbReference>
<dbReference type="Proteomes" id="UP000771797">
    <property type="component" value="Unassembled WGS sequence"/>
</dbReference>
<comment type="caution">
    <text evidence="4">The sequence shown here is derived from an EMBL/GenBank/DDBJ whole genome shotgun (WGS) entry which is preliminary data.</text>
</comment>
<dbReference type="Pfam" id="PF01965">
    <property type="entry name" value="DJ-1_PfpI"/>
    <property type="match status" value="1"/>
</dbReference>
<evidence type="ECO:0000313" key="4">
    <source>
        <dbReference type="EMBL" id="KAF0808138.1"/>
    </source>
</evidence>
<dbReference type="SMART" id="SM00342">
    <property type="entry name" value="HTH_ARAC"/>
    <property type="match status" value="1"/>
</dbReference>
<name>A0ABQ6YD44_9GAMM</name>
<feature type="domain" description="HTH araC/xylS-type" evidence="3">
    <location>
        <begin position="218"/>
        <end position="316"/>
    </location>
</feature>
<keyword evidence="2" id="KW-0804">Transcription</keyword>
<organism evidence="4 5">
    <name type="scientific">Alcanivorax xiamenensis</name>
    <dbReference type="NCBI Taxonomy" id="1177156"/>
    <lineage>
        <taxon>Bacteria</taxon>
        <taxon>Pseudomonadati</taxon>
        <taxon>Pseudomonadota</taxon>
        <taxon>Gammaproteobacteria</taxon>
        <taxon>Oceanospirillales</taxon>
        <taxon>Alcanivoracaceae</taxon>
        <taxon>Alcanivorax</taxon>
    </lineage>
</organism>
<sequence length="331" mass="36383">MVHHVGIVAPQDSQALDIFGPLDVFAEANRFLLPDAQYHLTVIGMEPHSIRCSNGALLRPHCHYMDVKDAFSLLLVAGGPSIPGLEVSRAFALWLGQASARAQRFGSICNGAFILARAGLLAGRMVTTHWNDADALAELCPDAKVQPDRLYISDGNLYTSAGVTAGIDLALFLVARDQGQDVALNVAKRLVVYTQRSGGQSQFSPYLMPFIDSDSPVAQVQEYVLSNLTADLRVKALADMLGMSPRNFSRVFSRETRMSPAEFVEMVRVDAARGLLECGRLPLKTIAAECGLRDAQLMRSVFLRRLGVSPRQYRANFGSMERQSIEERWNI</sequence>
<keyword evidence="5" id="KW-1185">Reference proteome</keyword>
<dbReference type="InterPro" id="IPR018060">
    <property type="entry name" value="HTH_AraC"/>
</dbReference>
<dbReference type="InterPro" id="IPR002818">
    <property type="entry name" value="DJ-1/PfpI"/>
</dbReference>
<dbReference type="InterPro" id="IPR029062">
    <property type="entry name" value="Class_I_gatase-like"/>
</dbReference>
<dbReference type="RefSeq" id="WP_159659844.1">
    <property type="nucleotide sequence ID" value="NZ_AQPF01000002.1"/>
</dbReference>
<gene>
    <name evidence="4" type="ORF">A6D6_00528</name>
</gene>
<dbReference type="CDD" id="cd03137">
    <property type="entry name" value="GATase1_AraC_1"/>
    <property type="match status" value="1"/>
</dbReference>
<dbReference type="SUPFAM" id="SSF46689">
    <property type="entry name" value="Homeodomain-like"/>
    <property type="match status" value="2"/>
</dbReference>
<protein>
    <submittedName>
        <fullName evidence="4">Transcriptional regulator</fullName>
    </submittedName>
</protein>
<evidence type="ECO:0000256" key="2">
    <source>
        <dbReference type="ARBA" id="ARBA00023163"/>
    </source>
</evidence>
<dbReference type="PROSITE" id="PS01124">
    <property type="entry name" value="HTH_ARAC_FAMILY_2"/>
    <property type="match status" value="1"/>
</dbReference>
<evidence type="ECO:0000313" key="5">
    <source>
        <dbReference type="Proteomes" id="UP000771797"/>
    </source>
</evidence>
<keyword evidence="1" id="KW-0805">Transcription regulation</keyword>
<dbReference type="Gene3D" id="1.10.10.60">
    <property type="entry name" value="Homeodomain-like"/>
    <property type="match status" value="1"/>
</dbReference>